<evidence type="ECO:0000259" key="2">
    <source>
        <dbReference type="PROSITE" id="PS50982"/>
    </source>
</evidence>
<reference evidence="5" key="1">
    <citation type="submission" date="2011-05" db="EMBL/GenBank/DDBJ databases">
        <authorList>
            <person name="Richards S.R."/>
            <person name="Qu J."/>
            <person name="Jiang H."/>
            <person name="Jhangiani S.N."/>
            <person name="Agravi P."/>
            <person name="Goodspeed R."/>
            <person name="Gross S."/>
            <person name="Mandapat C."/>
            <person name="Jackson L."/>
            <person name="Mathew T."/>
            <person name="Pu L."/>
            <person name="Thornton R."/>
            <person name="Saada N."/>
            <person name="Wilczek-Boney K.B."/>
            <person name="Lee S."/>
            <person name="Kovar C."/>
            <person name="Wu Y."/>
            <person name="Scherer S.E."/>
            <person name="Worley K.C."/>
            <person name="Muzny D.M."/>
            <person name="Gibbs R."/>
        </authorList>
    </citation>
    <scope>NUCLEOTIDE SEQUENCE</scope>
    <source>
        <strain evidence="5">Brora</strain>
    </source>
</reference>
<dbReference type="CDD" id="cd00122">
    <property type="entry name" value="MBD"/>
    <property type="match status" value="1"/>
</dbReference>
<dbReference type="eggNOG" id="KOG0017">
    <property type="taxonomic scope" value="Eukaryota"/>
</dbReference>
<accession>T1III4</accession>
<dbReference type="Gene3D" id="3.30.890.10">
    <property type="entry name" value="Methyl-cpg-binding Protein 2, Chain A"/>
    <property type="match status" value="1"/>
</dbReference>
<dbReference type="EnsemblMetazoa" id="SMAR000682-RA">
    <property type="protein sequence ID" value="SMAR000682-PA"/>
    <property type="gene ID" value="SMAR000682"/>
</dbReference>
<sequence length="522" mass="59187">MWHQRFGHMYTKGLNILAGNENVKGIDLPKKVDKSICDNCEISKSTRASFRSEDKSVASKPLELLHMDLWGPCRVPSLGGSHHLLCVVDDCTRYTFPLKRKVKHLKCIRISMSEQNDLVGLKIKKIRTDRDREFTSDEFEDFLTSQGVAFQRTNAHSPEMNGVAERVNRTVLNSVRAMLLSSGFPKRLWAELAMTLIYLKNRYPHARLDNAIPCVLFRKRPLSIGHLRIPGALAYVHIPKPDRKTKLEPRAWKGVMVGYAMSTRGYRVWDPISNNVYESKHVKFDESRIYKNVVQIYVGNTPLETSDGRDIHFIPHESGDSDDDDDTFATTPVNPPPSPPKPPKPPLPTTPKPKPFTNVTARRKVASTTTKTQSAPSRVAFRTPVPNKVGWEREEVKRQTGITRGKWDVYFYAPGCRAPLRSRPEVQEFCEKELRVRYNPNDFNWVLSHETTGHESFEDENDLEQPRIEEGGDSNGTNDPSPIDSSPISSDDAEAHIVRVYCASVKKPLTFEEAIASPQKAE</sequence>
<evidence type="ECO:0000313" key="4">
    <source>
        <dbReference type="EnsemblMetazoa" id="SMAR000682-PA"/>
    </source>
</evidence>
<protein>
    <recommendedName>
        <fullName evidence="6">Integrase catalytic domain-containing protein</fullName>
    </recommendedName>
</protein>
<dbReference type="Proteomes" id="UP000014500">
    <property type="component" value="Unassembled WGS sequence"/>
</dbReference>
<dbReference type="Pfam" id="PF01429">
    <property type="entry name" value="MBD"/>
    <property type="match status" value="1"/>
</dbReference>
<dbReference type="InterPro" id="IPR025724">
    <property type="entry name" value="GAG-pre-integrase_dom"/>
</dbReference>
<dbReference type="Pfam" id="PF25597">
    <property type="entry name" value="SH3_retrovirus"/>
    <property type="match status" value="1"/>
</dbReference>
<dbReference type="SUPFAM" id="SSF54171">
    <property type="entry name" value="DNA-binding domain"/>
    <property type="match status" value="1"/>
</dbReference>
<name>T1III4_STRMM</name>
<dbReference type="Gene3D" id="3.30.420.10">
    <property type="entry name" value="Ribonuclease H-like superfamily/Ribonuclease H"/>
    <property type="match status" value="1"/>
</dbReference>
<evidence type="ECO:0000259" key="3">
    <source>
        <dbReference type="PROSITE" id="PS50994"/>
    </source>
</evidence>
<dbReference type="GO" id="GO:0015074">
    <property type="term" value="P:DNA integration"/>
    <property type="evidence" value="ECO:0007669"/>
    <property type="project" value="InterPro"/>
</dbReference>
<dbReference type="STRING" id="126957.T1III4"/>
<feature type="domain" description="MBD" evidence="2">
    <location>
        <begin position="377"/>
        <end position="450"/>
    </location>
</feature>
<evidence type="ECO:0000313" key="5">
    <source>
        <dbReference type="Proteomes" id="UP000014500"/>
    </source>
</evidence>
<feature type="region of interest" description="Disordered" evidence="1">
    <location>
        <begin position="307"/>
        <end position="377"/>
    </location>
</feature>
<dbReference type="PhylomeDB" id="T1III4"/>
<dbReference type="PROSITE" id="PS50982">
    <property type="entry name" value="MBD"/>
    <property type="match status" value="1"/>
</dbReference>
<dbReference type="SMART" id="SM00391">
    <property type="entry name" value="MBD"/>
    <property type="match status" value="1"/>
</dbReference>
<feature type="region of interest" description="Disordered" evidence="1">
    <location>
        <begin position="452"/>
        <end position="490"/>
    </location>
</feature>
<dbReference type="InterPro" id="IPR012337">
    <property type="entry name" value="RNaseH-like_sf"/>
</dbReference>
<dbReference type="InterPro" id="IPR016177">
    <property type="entry name" value="DNA-bd_dom_sf"/>
</dbReference>
<dbReference type="InterPro" id="IPR039537">
    <property type="entry name" value="Retrotran_Ty1/copia-like"/>
</dbReference>
<organism evidence="4 5">
    <name type="scientific">Strigamia maritima</name>
    <name type="common">European centipede</name>
    <name type="synonym">Geophilus maritimus</name>
    <dbReference type="NCBI Taxonomy" id="126957"/>
    <lineage>
        <taxon>Eukaryota</taxon>
        <taxon>Metazoa</taxon>
        <taxon>Ecdysozoa</taxon>
        <taxon>Arthropoda</taxon>
        <taxon>Myriapoda</taxon>
        <taxon>Chilopoda</taxon>
        <taxon>Pleurostigmophora</taxon>
        <taxon>Geophilomorpha</taxon>
        <taxon>Linotaeniidae</taxon>
        <taxon>Strigamia</taxon>
    </lineage>
</organism>
<reference evidence="4" key="2">
    <citation type="submission" date="2015-02" db="UniProtKB">
        <authorList>
            <consortium name="EnsemblMetazoa"/>
        </authorList>
    </citation>
    <scope>IDENTIFICATION</scope>
</reference>
<dbReference type="InterPro" id="IPR001739">
    <property type="entry name" value="Methyl_CpG_DNA-bd"/>
</dbReference>
<feature type="compositionally biased region" description="Basic and acidic residues" evidence="1">
    <location>
        <begin position="307"/>
        <end position="319"/>
    </location>
</feature>
<dbReference type="Pfam" id="PF13976">
    <property type="entry name" value="gag_pre-integrs"/>
    <property type="match status" value="1"/>
</dbReference>
<dbReference type="GO" id="GO:0003677">
    <property type="term" value="F:DNA binding"/>
    <property type="evidence" value="ECO:0007669"/>
    <property type="project" value="InterPro"/>
</dbReference>
<dbReference type="SUPFAM" id="SSF53098">
    <property type="entry name" value="Ribonuclease H-like"/>
    <property type="match status" value="1"/>
</dbReference>
<feature type="compositionally biased region" description="Low complexity" evidence="1">
    <location>
        <begin position="479"/>
        <end position="490"/>
    </location>
</feature>
<feature type="compositionally biased region" description="Polar residues" evidence="1">
    <location>
        <begin position="366"/>
        <end position="376"/>
    </location>
</feature>
<dbReference type="PANTHER" id="PTHR42648:SF24">
    <property type="entry name" value="INTEGRASE CATALYTIC DOMAIN-CONTAINING PROTEIN"/>
    <property type="match status" value="1"/>
</dbReference>
<dbReference type="InterPro" id="IPR001584">
    <property type="entry name" value="Integrase_cat-core"/>
</dbReference>
<proteinExistence type="predicted"/>
<evidence type="ECO:0000256" key="1">
    <source>
        <dbReference type="SAM" id="MobiDB-lite"/>
    </source>
</evidence>
<dbReference type="Pfam" id="PF00665">
    <property type="entry name" value="rve"/>
    <property type="match status" value="1"/>
</dbReference>
<dbReference type="HOGENOM" id="CLU_035085_0_0_1"/>
<dbReference type="PROSITE" id="PS50994">
    <property type="entry name" value="INTEGRASE"/>
    <property type="match status" value="1"/>
</dbReference>
<evidence type="ECO:0008006" key="6">
    <source>
        <dbReference type="Google" id="ProtNLM"/>
    </source>
</evidence>
<feature type="domain" description="Integrase catalytic" evidence="3">
    <location>
        <begin position="57"/>
        <end position="221"/>
    </location>
</feature>
<dbReference type="EMBL" id="JH430166">
    <property type="status" value="NOT_ANNOTATED_CDS"/>
    <property type="molecule type" value="Genomic_DNA"/>
</dbReference>
<feature type="compositionally biased region" description="Pro residues" evidence="1">
    <location>
        <begin position="333"/>
        <end position="354"/>
    </location>
</feature>
<dbReference type="InterPro" id="IPR057670">
    <property type="entry name" value="SH3_retrovirus"/>
</dbReference>
<dbReference type="InterPro" id="IPR036397">
    <property type="entry name" value="RNaseH_sf"/>
</dbReference>
<keyword evidence="5" id="KW-1185">Reference proteome</keyword>
<dbReference type="PANTHER" id="PTHR42648">
    <property type="entry name" value="TRANSPOSASE, PUTATIVE-RELATED"/>
    <property type="match status" value="1"/>
</dbReference>
<dbReference type="AlphaFoldDB" id="T1III4"/>